<dbReference type="Pfam" id="PF08447">
    <property type="entry name" value="PAS_3"/>
    <property type="match status" value="1"/>
</dbReference>
<dbReference type="GO" id="GO:0005524">
    <property type="term" value="F:ATP binding"/>
    <property type="evidence" value="ECO:0007669"/>
    <property type="project" value="UniProtKB-KW"/>
</dbReference>
<organism evidence="14 15">
    <name type="scientific">Fulvimarina manganoxydans</name>
    <dbReference type="NCBI Taxonomy" id="937218"/>
    <lineage>
        <taxon>Bacteria</taxon>
        <taxon>Pseudomonadati</taxon>
        <taxon>Pseudomonadota</taxon>
        <taxon>Alphaproteobacteria</taxon>
        <taxon>Hyphomicrobiales</taxon>
        <taxon>Aurantimonadaceae</taxon>
        <taxon>Fulvimarina</taxon>
    </lineage>
</organism>
<dbReference type="InterPro" id="IPR003018">
    <property type="entry name" value="GAF"/>
</dbReference>
<dbReference type="InterPro" id="IPR036890">
    <property type="entry name" value="HATPase_C_sf"/>
</dbReference>
<dbReference type="Proteomes" id="UP000192656">
    <property type="component" value="Unassembled WGS sequence"/>
</dbReference>
<keyword evidence="5" id="KW-0285">Flavoprotein</keyword>
<evidence type="ECO:0000256" key="3">
    <source>
        <dbReference type="ARBA" id="ARBA00021740"/>
    </source>
</evidence>
<sequence>MAQPAAAFVGLRSGQTTSTDGAMTAFGFQIPSTMSRDALEAEVMRLRSRLSDSGRGSIAGTQASVDFAVGEGDDTRAGADGSARAADSDLQSALAASQEALRVSEERLAFAFEASRLLGWWDWDVVNDRLYAGSHFALMFGVEPERAAKGAPIAEFLAGIHPDDRDRIREAFGAVLRDGGEFSAEYRLQRDDGPVTWVYSLGRCFLSDEGQCSRFPGVVMDITARKASELRQAALLDLGERLRETSDVGAIAFTAAEVMAETLGATRAGFGIVDDVAETVEMQPDWRRPGTATLEGLHRFRDYGSFIDDLKRGEIVIIEDVTSDPRTAESAEALLSIGIRVLVNVPIFEQGRFVSVVFIHYDGPHAFSSAELDFVRTVADRAQVAFGRARAEERQSLLMRELSHRLKNNLTMVQAVVHQSLRNAPDLDAARHTVNARLLALAKAHDVVIKGGSGCGSVFEIVSETLQAHDDGAGRITVSGPPVAIGSATSLSLALMIHELATNAVKYGALSVPEGRVEVRWRKDGGPDGQHFELIWEESGGPRVHEPEESGFGTRLIRGGLSGVAGDQVALDFAPDGIVCRYQVPFSGLAETGV</sequence>
<dbReference type="EMBL" id="FWXR01000043">
    <property type="protein sequence ID" value="SMD14652.1"/>
    <property type="molecule type" value="Genomic_DNA"/>
</dbReference>
<evidence type="ECO:0000313" key="15">
    <source>
        <dbReference type="Proteomes" id="UP000192656"/>
    </source>
</evidence>
<dbReference type="InterPro" id="IPR035965">
    <property type="entry name" value="PAS-like_dom_sf"/>
</dbReference>
<evidence type="ECO:0000256" key="5">
    <source>
        <dbReference type="ARBA" id="ARBA00022630"/>
    </source>
</evidence>
<dbReference type="InterPro" id="IPR011102">
    <property type="entry name" value="Sig_transdc_His_kinase_HWE"/>
</dbReference>
<dbReference type="GO" id="GO:0004673">
    <property type="term" value="F:protein histidine kinase activity"/>
    <property type="evidence" value="ECO:0007669"/>
    <property type="project" value="UniProtKB-EC"/>
</dbReference>
<dbReference type="SMART" id="SM00065">
    <property type="entry name" value="GAF"/>
    <property type="match status" value="1"/>
</dbReference>
<evidence type="ECO:0000256" key="2">
    <source>
        <dbReference type="ARBA" id="ARBA00012438"/>
    </source>
</evidence>
<dbReference type="InterPro" id="IPR013655">
    <property type="entry name" value="PAS_fold_3"/>
</dbReference>
<keyword evidence="10" id="KW-0418">Kinase</keyword>
<feature type="domain" description="PAC" evidence="13">
    <location>
        <begin position="182"/>
        <end position="234"/>
    </location>
</feature>
<dbReference type="SMART" id="SM00911">
    <property type="entry name" value="HWE_HK"/>
    <property type="match status" value="1"/>
</dbReference>
<dbReference type="STRING" id="937218.SAMN06297251_1432"/>
<dbReference type="Gene3D" id="3.30.450.40">
    <property type="match status" value="1"/>
</dbReference>
<dbReference type="Pfam" id="PF01590">
    <property type="entry name" value="GAF"/>
    <property type="match status" value="1"/>
</dbReference>
<dbReference type="PANTHER" id="PTHR41523">
    <property type="entry name" value="TWO-COMPONENT SYSTEM SENSOR PROTEIN"/>
    <property type="match status" value="1"/>
</dbReference>
<dbReference type="InterPro" id="IPR029016">
    <property type="entry name" value="GAF-like_dom_sf"/>
</dbReference>
<keyword evidence="12" id="KW-0843">Virulence</keyword>
<dbReference type="NCBIfam" id="TIGR00229">
    <property type="entry name" value="sensory_box"/>
    <property type="match status" value="1"/>
</dbReference>
<dbReference type="Pfam" id="PF07536">
    <property type="entry name" value="HWE_HK"/>
    <property type="match status" value="1"/>
</dbReference>
<accession>A0A1W2EYK4</accession>
<dbReference type="SUPFAM" id="SSF55785">
    <property type="entry name" value="PYP-like sensor domain (PAS domain)"/>
    <property type="match status" value="1"/>
</dbReference>
<dbReference type="AlphaFoldDB" id="A0A1W2EYK4"/>
<dbReference type="Gene3D" id="3.30.565.10">
    <property type="entry name" value="Histidine kinase-like ATPase, C-terminal domain"/>
    <property type="match status" value="1"/>
</dbReference>
<reference evidence="14 15" key="1">
    <citation type="submission" date="2017-04" db="EMBL/GenBank/DDBJ databases">
        <authorList>
            <person name="Afonso C.L."/>
            <person name="Miller P.J."/>
            <person name="Scott M.A."/>
            <person name="Spackman E."/>
            <person name="Goraichik I."/>
            <person name="Dimitrov K.M."/>
            <person name="Suarez D.L."/>
            <person name="Swayne D.E."/>
        </authorList>
    </citation>
    <scope>NUCLEOTIDE SEQUENCE [LARGE SCALE GENOMIC DNA]</scope>
    <source>
        <strain evidence="14 15">CGMCC 1.10972</strain>
    </source>
</reference>
<evidence type="ECO:0000259" key="13">
    <source>
        <dbReference type="PROSITE" id="PS50113"/>
    </source>
</evidence>
<keyword evidence="4" id="KW-0597">Phosphoprotein</keyword>
<dbReference type="PROSITE" id="PS50113">
    <property type="entry name" value="PAC"/>
    <property type="match status" value="1"/>
</dbReference>
<dbReference type="EC" id="2.7.13.3" evidence="2"/>
<evidence type="ECO:0000256" key="6">
    <source>
        <dbReference type="ARBA" id="ARBA00022643"/>
    </source>
</evidence>
<evidence type="ECO:0000313" key="14">
    <source>
        <dbReference type="EMBL" id="SMD14652.1"/>
    </source>
</evidence>
<evidence type="ECO:0000256" key="7">
    <source>
        <dbReference type="ARBA" id="ARBA00022679"/>
    </source>
</evidence>
<keyword evidence="7" id="KW-0808">Transferase</keyword>
<dbReference type="CDD" id="cd00130">
    <property type="entry name" value="PAS"/>
    <property type="match status" value="1"/>
</dbReference>
<dbReference type="InterPro" id="IPR000014">
    <property type="entry name" value="PAS"/>
</dbReference>
<protein>
    <recommendedName>
        <fullName evidence="3">Blue-light-activated histidine kinase</fullName>
        <ecNumber evidence="2">2.7.13.3</ecNumber>
    </recommendedName>
</protein>
<keyword evidence="15" id="KW-1185">Reference proteome</keyword>
<keyword evidence="9" id="KW-0547">Nucleotide-binding</keyword>
<keyword evidence="11" id="KW-0067">ATP-binding</keyword>
<evidence type="ECO:0000256" key="8">
    <source>
        <dbReference type="ARBA" id="ARBA00022737"/>
    </source>
</evidence>
<keyword evidence="8" id="KW-0677">Repeat</keyword>
<comment type="catalytic activity">
    <reaction evidence="1">
        <text>ATP + protein L-histidine = ADP + protein N-phospho-L-histidine.</text>
        <dbReference type="EC" id="2.7.13.3"/>
    </reaction>
</comment>
<dbReference type="InterPro" id="IPR000700">
    <property type="entry name" value="PAS-assoc_C"/>
</dbReference>
<evidence type="ECO:0000256" key="12">
    <source>
        <dbReference type="ARBA" id="ARBA00023026"/>
    </source>
</evidence>
<dbReference type="SUPFAM" id="SSF55781">
    <property type="entry name" value="GAF domain-like"/>
    <property type="match status" value="1"/>
</dbReference>
<keyword evidence="6" id="KW-0288">FMN</keyword>
<evidence type="ECO:0000256" key="9">
    <source>
        <dbReference type="ARBA" id="ARBA00022741"/>
    </source>
</evidence>
<dbReference type="OrthoDB" id="341208at2"/>
<evidence type="ECO:0000256" key="10">
    <source>
        <dbReference type="ARBA" id="ARBA00022777"/>
    </source>
</evidence>
<dbReference type="PANTHER" id="PTHR41523:SF8">
    <property type="entry name" value="ETHYLENE RESPONSE SENSOR PROTEIN"/>
    <property type="match status" value="1"/>
</dbReference>
<gene>
    <name evidence="14" type="ORF">SAMN06297251_1432</name>
</gene>
<evidence type="ECO:0000256" key="11">
    <source>
        <dbReference type="ARBA" id="ARBA00022840"/>
    </source>
</evidence>
<dbReference type="Gene3D" id="3.30.450.20">
    <property type="entry name" value="PAS domain"/>
    <property type="match status" value="1"/>
</dbReference>
<name>A0A1W2EYK4_9HYPH</name>
<evidence type="ECO:0000256" key="4">
    <source>
        <dbReference type="ARBA" id="ARBA00022553"/>
    </source>
</evidence>
<evidence type="ECO:0000256" key="1">
    <source>
        <dbReference type="ARBA" id="ARBA00000085"/>
    </source>
</evidence>
<proteinExistence type="predicted"/>